<comment type="caution">
    <text evidence="1">The sequence shown here is derived from an EMBL/GenBank/DDBJ whole genome shotgun (WGS) entry which is preliminary data.</text>
</comment>
<name>A0A553MRC0_9TELE</name>
<gene>
    <name evidence="1" type="ORF">DNTS_010299</name>
</gene>
<dbReference type="AlphaFoldDB" id="A0A553MRC0"/>
<evidence type="ECO:0000313" key="1">
    <source>
        <dbReference type="EMBL" id="TRY55734.1"/>
    </source>
</evidence>
<dbReference type="Proteomes" id="UP000316079">
    <property type="component" value="Unassembled WGS sequence"/>
</dbReference>
<evidence type="ECO:0000313" key="2">
    <source>
        <dbReference type="Proteomes" id="UP000316079"/>
    </source>
</evidence>
<sequence>MSRFMRSSFYRTVTTRGLSQDEEQLHLSSRVCDYRRNVFLQALGAGAPEPCSSTSGTISLYLLPPPLLLSESAKEVWIPGTDQSIVLAVTIGETIEMIITGDVPLWVIEWGNQCLGRGIKVELVSGGRWSLIVELLTGFASNHYIKVSRYDKQSAHQQIKKLPTGDEPMMMMMMMSAVTNISPCSTDVFRRVELMQAAALRGVLFCSSSLSLSRVRRRFVYTLDSWRLQGMELCVILWVEAWLFRTSDPLPCISPLQSSYTSPRDRQCLRLEDLQR</sequence>
<proteinExistence type="predicted"/>
<accession>A0A553MRC0</accession>
<reference evidence="1 2" key="1">
    <citation type="journal article" date="2019" name="Sci. Data">
        <title>Hybrid genome assembly and annotation of Danionella translucida.</title>
        <authorList>
            <person name="Kadobianskyi M."/>
            <person name="Schulze L."/>
            <person name="Schuelke M."/>
            <person name="Judkewitz B."/>
        </authorList>
    </citation>
    <scope>NUCLEOTIDE SEQUENCE [LARGE SCALE GENOMIC DNA]</scope>
    <source>
        <strain evidence="1 2">Bolton</strain>
    </source>
</reference>
<organism evidence="1 2">
    <name type="scientific">Danionella cerebrum</name>
    <dbReference type="NCBI Taxonomy" id="2873325"/>
    <lineage>
        <taxon>Eukaryota</taxon>
        <taxon>Metazoa</taxon>
        <taxon>Chordata</taxon>
        <taxon>Craniata</taxon>
        <taxon>Vertebrata</taxon>
        <taxon>Euteleostomi</taxon>
        <taxon>Actinopterygii</taxon>
        <taxon>Neopterygii</taxon>
        <taxon>Teleostei</taxon>
        <taxon>Ostariophysi</taxon>
        <taxon>Cypriniformes</taxon>
        <taxon>Danionidae</taxon>
        <taxon>Danioninae</taxon>
        <taxon>Danionella</taxon>
    </lineage>
</organism>
<dbReference type="EMBL" id="SRMA01027312">
    <property type="protein sequence ID" value="TRY55734.1"/>
    <property type="molecule type" value="Genomic_DNA"/>
</dbReference>
<keyword evidence="2" id="KW-1185">Reference proteome</keyword>
<protein>
    <submittedName>
        <fullName evidence="1">Uncharacterized protein</fullName>
    </submittedName>
</protein>